<evidence type="ECO:0000256" key="1">
    <source>
        <dbReference type="SAM" id="MobiDB-lite"/>
    </source>
</evidence>
<proteinExistence type="predicted"/>
<feature type="compositionally biased region" description="Low complexity" evidence="1">
    <location>
        <begin position="29"/>
        <end position="47"/>
    </location>
</feature>
<reference evidence="2" key="1">
    <citation type="journal article" date="2021" name="bioRxiv">
        <title>Whole Genome Assembly and Annotation of Northern Wild Rice, Zizania palustris L., Supports a Whole Genome Duplication in the Zizania Genus.</title>
        <authorList>
            <person name="Haas M."/>
            <person name="Kono T."/>
            <person name="Macchietto M."/>
            <person name="Millas R."/>
            <person name="McGilp L."/>
            <person name="Shao M."/>
            <person name="Duquette J."/>
            <person name="Hirsch C.N."/>
            <person name="Kimball J."/>
        </authorList>
    </citation>
    <scope>NUCLEOTIDE SEQUENCE</scope>
    <source>
        <tissue evidence="2">Fresh leaf tissue</tissue>
    </source>
</reference>
<evidence type="ECO:0000313" key="2">
    <source>
        <dbReference type="EMBL" id="KAG8081178.1"/>
    </source>
</evidence>
<gene>
    <name evidence="2" type="ORF">GUJ93_ZPchr0007g6236</name>
</gene>
<dbReference type="AlphaFoldDB" id="A0A8J5SVG7"/>
<sequence>MPSRAAAVTSSAPSGVAMTSPASTFSWFSGKPASSSSSVMPPGGVASAPGPISEGPASAGGRTGGVVAAVVGAGPGTVGRRKQLQWTLFKYGQSPLRQFCH</sequence>
<keyword evidence="3" id="KW-1185">Reference proteome</keyword>
<protein>
    <submittedName>
        <fullName evidence="2">Uncharacterized protein</fullName>
    </submittedName>
</protein>
<evidence type="ECO:0000313" key="3">
    <source>
        <dbReference type="Proteomes" id="UP000729402"/>
    </source>
</evidence>
<name>A0A8J5SVG7_ZIZPA</name>
<accession>A0A8J5SVG7</accession>
<feature type="region of interest" description="Disordered" evidence="1">
    <location>
        <begin position="1"/>
        <end position="20"/>
    </location>
</feature>
<dbReference type="EMBL" id="JAAALK010000282">
    <property type="protein sequence ID" value="KAG8081178.1"/>
    <property type="molecule type" value="Genomic_DNA"/>
</dbReference>
<organism evidence="2 3">
    <name type="scientific">Zizania palustris</name>
    <name type="common">Northern wild rice</name>
    <dbReference type="NCBI Taxonomy" id="103762"/>
    <lineage>
        <taxon>Eukaryota</taxon>
        <taxon>Viridiplantae</taxon>
        <taxon>Streptophyta</taxon>
        <taxon>Embryophyta</taxon>
        <taxon>Tracheophyta</taxon>
        <taxon>Spermatophyta</taxon>
        <taxon>Magnoliopsida</taxon>
        <taxon>Liliopsida</taxon>
        <taxon>Poales</taxon>
        <taxon>Poaceae</taxon>
        <taxon>BOP clade</taxon>
        <taxon>Oryzoideae</taxon>
        <taxon>Oryzeae</taxon>
        <taxon>Zizaniinae</taxon>
        <taxon>Zizania</taxon>
    </lineage>
</organism>
<reference evidence="2" key="2">
    <citation type="submission" date="2021-02" db="EMBL/GenBank/DDBJ databases">
        <authorList>
            <person name="Kimball J.A."/>
            <person name="Haas M.W."/>
            <person name="Macchietto M."/>
            <person name="Kono T."/>
            <person name="Duquette J."/>
            <person name="Shao M."/>
        </authorList>
    </citation>
    <scope>NUCLEOTIDE SEQUENCE</scope>
    <source>
        <tissue evidence="2">Fresh leaf tissue</tissue>
    </source>
</reference>
<dbReference type="Proteomes" id="UP000729402">
    <property type="component" value="Unassembled WGS sequence"/>
</dbReference>
<feature type="region of interest" description="Disordered" evidence="1">
    <location>
        <begin position="29"/>
        <end position="63"/>
    </location>
</feature>
<comment type="caution">
    <text evidence="2">The sequence shown here is derived from an EMBL/GenBank/DDBJ whole genome shotgun (WGS) entry which is preliminary data.</text>
</comment>